<sequence>MTDSRRWSALVAAVVLAVTGCARVDAAPGPAPAAPSASPAADMARLIVRDGDLVEASGTVLAAPGGPVRFCAPAPTTAIGGGPPVPDCSVGVPVLGVDLNRLAEAGRYEKTRFGRARLRGEWRSGTLRVTEQGPPVAATLEPAEPTPCRPPDGGWQRGPLGDTNRVFEYVESRHPDRFRRPWVTYPRGATRDETPMAGATEVLVIEVVRGDVDGARRDLAALYAGNLCVVGRAGAKSLADQRGLHEAVQPELTAIMEDAANGVYASGSEDTVSVEMLMLTPALHGRLTAISADGITAVPWLRPL</sequence>
<evidence type="ECO:0008006" key="5">
    <source>
        <dbReference type="Google" id="ProtNLM"/>
    </source>
</evidence>
<dbReference type="OrthoDB" id="5178481at2"/>
<dbReference type="Proteomes" id="UP000054537">
    <property type="component" value="Unassembled WGS sequence"/>
</dbReference>
<keyword evidence="2" id="KW-0732">Signal</keyword>
<evidence type="ECO:0000313" key="3">
    <source>
        <dbReference type="EMBL" id="KHD73511.1"/>
    </source>
</evidence>
<name>A0A0A6UDD9_ACTUT</name>
<dbReference type="EMBL" id="JRTT01000130">
    <property type="protein sequence ID" value="KHD73511.1"/>
    <property type="molecule type" value="Genomic_DNA"/>
</dbReference>
<reference evidence="3 4" key="1">
    <citation type="submission" date="2014-10" db="EMBL/GenBank/DDBJ databases">
        <title>Draft genome sequence of Actinoplanes utahensis NRRL 12052.</title>
        <authorList>
            <person name="Velasco-Bucheli B."/>
            <person name="del Cerro C."/>
            <person name="Hormigo D."/>
            <person name="Garcia J.L."/>
            <person name="Acebal C."/>
            <person name="Arroyo M."/>
            <person name="de la Mata I."/>
        </authorList>
    </citation>
    <scope>NUCLEOTIDE SEQUENCE [LARGE SCALE GENOMIC DNA]</scope>
    <source>
        <strain evidence="3 4">NRRL 12052</strain>
    </source>
</reference>
<keyword evidence="4" id="KW-1185">Reference proteome</keyword>
<feature type="region of interest" description="Disordered" evidence="1">
    <location>
        <begin position="137"/>
        <end position="159"/>
    </location>
</feature>
<comment type="caution">
    <text evidence="3">The sequence shown here is derived from an EMBL/GenBank/DDBJ whole genome shotgun (WGS) entry which is preliminary data.</text>
</comment>
<accession>A0A0A6UDD9</accession>
<feature type="chain" id="PRO_5039625014" description="Lipoprotein" evidence="2">
    <location>
        <begin position="27"/>
        <end position="304"/>
    </location>
</feature>
<evidence type="ECO:0000256" key="2">
    <source>
        <dbReference type="SAM" id="SignalP"/>
    </source>
</evidence>
<dbReference type="AlphaFoldDB" id="A0A0A6UDD9"/>
<proteinExistence type="predicted"/>
<organism evidence="3 4">
    <name type="scientific">Actinoplanes utahensis</name>
    <dbReference type="NCBI Taxonomy" id="1869"/>
    <lineage>
        <taxon>Bacteria</taxon>
        <taxon>Bacillati</taxon>
        <taxon>Actinomycetota</taxon>
        <taxon>Actinomycetes</taxon>
        <taxon>Micromonosporales</taxon>
        <taxon>Micromonosporaceae</taxon>
        <taxon>Actinoplanes</taxon>
    </lineage>
</organism>
<gene>
    <name evidence="3" type="ORF">MB27_33685</name>
</gene>
<dbReference type="eggNOG" id="ENOG5033XYH">
    <property type="taxonomic scope" value="Bacteria"/>
</dbReference>
<evidence type="ECO:0000256" key="1">
    <source>
        <dbReference type="SAM" id="MobiDB-lite"/>
    </source>
</evidence>
<dbReference type="RefSeq" id="WP_043531591.1">
    <property type="nucleotide sequence ID" value="NZ_BAABKU010000032.1"/>
</dbReference>
<dbReference type="PROSITE" id="PS51257">
    <property type="entry name" value="PROKAR_LIPOPROTEIN"/>
    <property type="match status" value="1"/>
</dbReference>
<protein>
    <recommendedName>
        <fullName evidence="5">Lipoprotein</fullName>
    </recommendedName>
</protein>
<evidence type="ECO:0000313" key="4">
    <source>
        <dbReference type="Proteomes" id="UP000054537"/>
    </source>
</evidence>
<feature type="signal peptide" evidence="2">
    <location>
        <begin position="1"/>
        <end position="26"/>
    </location>
</feature>